<feature type="transmembrane region" description="Helical" evidence="1">
    <location>
        <begin position="88"/>
        <end position="121"/>
    </location>
</feature>
<evidence type="ECO:0000313" key="2">
    <source>
        <dbReference type="EMBL" id="ADE83489.1"/>
    </source>
</evidence>
<feature type="transmembrane region" description="Helical" evidence="1">
    <location>
        <begin position="181"/>
        <end position="199"/>
    </location>
</feature>
<feature type="transmembrane region" description="Helical" evidence="1">
    <location>
        <begin position="128"/>
        <end position="145"/>
    </location>
</feature>
<dbReference type="AlphaFoldDB" id="D5ETU9"/>
<proteinExistence type="predicted"/>
<keyword evidence="1" id="KW-0812">Transmembrane</keyword>
<dbReference type="STRING" id="264731.PRU_1761"/>
<evidence type="ECO:0000313" key="3">
    <source>
        <dbReference type="Proteomes" id="UP000000927"/>
    </source>
</evidence>
<dbReference type="Proteomes" id="UP000000927">
    <property type="component" value="Chromosome"/>
</dbReference>
<dbReference type="KEGG" id="pru:PRU_1761"/>
<name>D5ETU9_XYLR2</name>
<protein>
    <recommendedName>
        <fullName evidence="4">O-Antigen ligase</fullName>
    </recommendedName>
</protein>
<gene>
    <name evidence="2" type="ordered locus">PRU_1761</name>
</gene>
<dbReference type="eggNOG" id="ENOG502Z8JF">
    <property type="taxonomic scope" value="Bacteria"/>
</dbReference>
<evidence type="ECO:0008006" key="4">
    <source>
        <dbReference type="Google" id="ProtNLM"/>
    </source>
</evidence>
<keyword evidence="1" id="KW-0472">Membrane</keyword>
<keyword evidence="1" id="KW-1133">Transmembrane helix</keyword>
<accession>D5ETU9</accession>
<feature type="transmembrane region" description="Helical" evidence="1">
    <location>
        <begin position="287"/>
        <end position="306"/>
    </location>
</feature>
<keyword evidence="3" id="KW-1185">Reference proteome</keyword>
<dbReference type="EMBL" id="CP002006">
    <property type="protein sequence ID" value="ADE83489.1"/>
    <property type="molecule type" value="Genomic_DNA"/>
</dbReference>
<reference evidence="2 3" key="1">
    <citation type="journal article" date="2010" name="Microb. Ecol.">
        <title>Comparative genome analysis of Prevotella ruminicola and Prevotella bryantii: insights into their environmental niche.</title>
        <authorList>
            <consortium name="North American Consortium for Rumen Bacteria"/>
            <person name="Purushe J."/>
            <person name="Fouts D.E."/>
            <person name="Morrison M."/>
            <person name="White B.A."/>
            <person name="Mackie R.I."/>
            <person name="Coutinho P.M."/>
            <person name="Henrissat B."/>
            <person name="Nelson K.E."/>
        </authorList>
    </citation>
    <scope>NUCLEOTIDE SEQUENCE [LARGE SCALE GENOMIC DNA]</scope>
    <source>
        <strain evidence="3">ATCC 19189 / JCM 8958 / 23</strain>
    </source>
</reference>
<feature type="transmembrane region" description="Helical" evidence="1">
    <location>
        <begin position="151"/>
        <end position="169"/>
    </location>
</feature>
<dbReference type="HOGENOM" id="CLU_668431_0_0_10"/>
<feature type="transmembrane region" description="Helical" evidence="1">
    <location>
        <begin position="59"/>
        <end position="76"/>
    </location>
</feature>
<evidence type="ECO:0000256" key="1">
    <source>
        <dbReference type="SAM" id="Phobius"/>
    </source>
</evidence>
<organism evidence="2 3">
    <name type="scientific">Xylanibacter ruminicola (strain ATCC 19189 / DSM 19721 / CIP 105475 / JCM 8958 / 23)</name>
    <name type="common">Prevotella ruminicola</name>
    <dbReference type="NCBI Taxonomy" id="264731"/>
    <lineage>
        <taxon>Bacteria</taxon>
        <taxon>Pseudomonadati</taxon>
        <taxon>Bacteroidota</taxon>
        <taxon>Bacteroidia</taxon>
        <taxon>Bacteroidales</taxon>
        <taxon>Prevotellaceae</taxon>
        <taxon>Xylanibacter</taxon>
    </lineage>
</organism>
<feature type="transmembrane region" description="Helical" evidence="1">
    <location>
        <begin position="30"/>
        <end position="47"/>
    </location>
</feature>
<sequence length="384" mass="45226">MAVQFAVQIPIIILIVIFKDTLCPKREQPLIIKIWFIWVFFEVIRGFIVADNEREYKQLAVGTIGMMMPLYIYLFYNPKVAGSIFRCWYSYAILLYFVLFGSSCQFTQFYFSPLLVLFCTFPLYKGKIKYVIIIVGVVYMLVNAVEARAQFVKGLVALTIGLGLCFRSYIYYQRILKVSHLIGYLLVAFIFLFAFSDTWDALTGRSYAWVSIDNNKSREYEFKDTRSLLYVDIIQSMKDNNQILWGCSPARGFKVNYSWVLIEYGYNSYNPFNKGERHKNEMVLANIFLWCGIIGLILFSLIYMRGSYLALYKSRNKIVPMIGCFVAFRWSFGWIEDVNNFLIYDVDLWLLIAMCYSKRFRYLSDKQIEKWFNSLLPSIPLYKR</sequence>